<feature type="region of interest" description="Disordered" evidence="2">
    <location>
        <begin position="512"/>
        <end position="544"/>
    </location>
</feature>
<reference evidence="3" key="2">
    <citation type="submission" date="2021-02" db="EMBL/GenBank/DDBJ databases">
        <authorList>
            <person name="Kimball J.A."/>
            <person name="Haas M.W."/>
            <person name="Macchietto M."/>
            <person name="Kono T."/>
            <person name="Duquette J."/>
            <person name="Shao M."/>
        </authorList>
    </citation>
    <scope>NUCLEOTIDE SEQUENCE</scope>
    <source>
        <tissue evidence="3">Fresh leaf tissue</tissue>
    </source>
</reference>
<dbReference type="PANTHER" id="PTHR34778">
    <property type="entry name" value="OS02G0580700 PROTEIN"/>
    <property type="match status" value="1"/>
</dbReference>
<dbReference type="OrthoDB" id="657513at2759"/>
<evidence type="ECO:0000313" key="4">
    <source>
        <dbReference type="Proteomes" id="UP000729402"/>
    </source>
</evidence>
<protein>
    <submittedName>
        <fullName evidence="3">Uncharacterized protein</fullName>
    </submittedName>
</protein>
<gene>
    <name evidence="3" type="ORF">GUJ93_ZPchr0006g41624</name>
</gene>
<feature type="coiled-coil region" evidence="1">
    <location>
        <begin position="50"/>
        <end position="119"/>
    </location>
</feature>
<feature type="region of interest" description="Disordered" evidence="2">
    <location>
        <begin position="360"/>
        <end position="397"/>
    </location>
</feature>
<dbReference type="EMBL" id="JAAALK010000283">
    <property type="protein sequence ID" value="KAG8071208.1"/>
    <property type="molecule type" value="Genomic_DNA"/>
</dbReference>
<organism evidence="3 4">
    <name type="scientific">Zizania palustris</name>
    <name type="common">Northern wild rice</name>
    <dbReference type="NCBI Taxonomy" id="103762"/>
    <lineage>
        <taxon>Eukaryota</taxon>
        <taxon>Viridiplantae</taxon>
        <taxon>Streptophyta</taxon>
        <taxon>Embryophyta</taxon>
        <taxon>Tracheophyta</taxon>
        <taxon>Spermatophyta</taxon>
        <taxon>Magnoliopsida</taxon>
        <taxon>Liliopsida</taxon>
        <taxon>Poales</taxon>
        <taxon>Poaceae</taxon>
        <taxon>BOP clade</taxon>
        <taxon>Oryzoideae</taxon>
        <taxon>Oryzeae</taxon>
        <taxon>Zizaniinae</taxon>
        <taxon>Zizania</taxon>
    </lineage>
</organism>
<accession>A0A8J5W1R2</accession>
<reference evidence="3" key="1">
    <citation type="journal article" date="2021" name="bioRxiv">
        <title>Whole Genome Assembly and Annotation of Northern Wild Rice, Zizania palustris L., Supports a Whole Genome Duplication in the Zizania Genus.</title>
        <authorList>
            <person name="Haas M."/>
            <person name="Kono T."/>
            <person name="Macchietto M."/>
            <person name="Millas R."/>
            <person name="McGilp L."/>
            <person name="Shao M."/>
            <person name="Duquette J."/>
            <person name="Hirsch C.N."/>
            <person name="Kimball J."/>
        </authorList>
    </citation>
    <scope>NUCLEOTIDE SEQUENCE</scope>
    <source>
        <tissue evidence="3">Fresh leaf tissue</tissue>
    </source>
</reference>
<dbReference type="Proteomes" id="UP000729402">
    <property type="component" value="Unassembled WGS sequence"/>
</dbReference>
<feature type="compositionally biased region" description="Low complexity" evidence="2">
    <location>
        <begin position="375"/>
        <end position="385"/>
    </location>
</feature>
<name>A0A8J5W1R2_ZIZPA</name>
<sequence length="576" mass="62871">MADSQVEGMRKAYAEIMLNMAQESAARVLAAERRAAALAGGLEAAREDGVAALVRLKAIMEARIKEVESQSLAHIKKIKELQEQLHGAQDTVVSLQLELQRANTELEQTRSTLAEERKNNLRTCDKINCNKNSSTCSKKHLQDRVSKNKNTAKESEAVENLEKLYNCGCDLGSLMAGNKKPELYRNGCTQRIHALKQRSSSADTSLVQNSKQASGLNSCSKSGEMDTNRNSHSTRSIMEQILQTKFLANCKRKRGRRSRPKYMCDSSGEHGQSSNASDGNGCLLLLQALEQDLSSLKGSAEHGDQGVADQRDDLIMDGKDSDLNLLTASPGPNDVLSVSNIQMKRRKRSKTIRVFESGCSEANSVPESGNTLPRSTNENNVFNSEESSDTPPRNDSPVLQCNAENLMHVADAASTGQLKSENNSPLVLQSIENEIGDEGNSRGNNLERRTPENNAVGLEEVNVDKNCILASDRADSSIVISVDKEETAKAPSGVSMQAEGGRYIKYTFNRRKRKSAPLDSTPQGAIHEKSSSLVSPADNNEPCAKPEAQDLLIESPRGDNQLIHVAQQLILLSVQK</sequence>
<dbReference type="PANTHER" id="PTHR34778:SF2">
    <property type="entry name" value="OS02G0580700 PROTEIN"/>
    <property type="match status" value="1"/>
</dbReference>
<evidence type="ECO:0000313" key="3">
    <source>
        <dbReference type="EMBL" id="KAG8071208.1"/>
    </source>
</evidence>
<proteinExistence type="predicted"/>
<comment type="caution">
    <text evidence="3">The sequence shown here is derived from an EMBL/GenBank/DDBJ whole genome shotgun (WGS) entry which is preliminary data.</text>
</comment>
<feature type="compositionally biased region" description="Polar residues" evidence="2">
    <location>
        <begin position="199"/>
        <end position="221"/>
    </location>
</feature>
<feature type="region of interest" description="Disordered" evidence="2">
    <location>
        <begin position="249"/>
        <end position="276"/>
    </location>
</feature>
<dbReference type="AlphaFoldDB" id="A0A8J5W1R2"/>
<keyword evidence="4" id="KW-1185">Reference proteome</keyword>
<evidence type="ECO:0000256" key="1">
    <source>
        <dbReference type="SAM" id="Coils"/>
    </source>
</evidence>
<keyword evidence="1" id="KW-0175">Coiled coil</keyword>
<feature type="region of interest" description="Disordered" evidence="2">
    <location>
        <begin position="199"/>
        <end position="235"/>
    </location>
</feature>
<feature type="compositionally biased region" description="Polar residues" evidence="2">
    <location>
        <begin position="360"/>
        <end position="374"/>
    </location>
</feature>
<evidence type="ECO:0000256" key="2">
    <source>
        <dbReference type="SAM" id="MobiDB-lite"/>
    </source>
</evidence>
<feature type="compositionally biased region" description="Basic residues" evidence="2">
    <location>
        <begin position="250"/>
        <end position="260"/>
    </location>
</feature>